<dbReference type="AlphaFoldDB" id="A0A517MAQ1"/>
<proteinExistence type="predicted"/>
<dbReference type="EMBL" id="CP036262">
    <property type="protein sequence ID" value="QDS91959.1"/>
    <property type="molecule type" value="Genomic_DNA"/>
</dbReference>
<dbReference type="OrthoDB" id="213545at2"/>
<keyword evidence="2" id="KW-0808">Transferase</keyword>
<dbReference type="InterPro" id="IPR032710">
    <property type="entry name" value="NTF2-like_dom_sf"/>
</dbReference>
<dbReference type="GO" id="GO:0004683">
    <property type="term" value="F:calcium/calmodulin-dependent protein kinase activity"/>
    <property type="evidence" value="ECO:0007669"/>
    <property type="project" value="InterPro"/>
</dbReference>
<dbReference type="InterPro" id="IPR013543">
    <property type="entry name" value="Ca/CaM-dep_prot_kinase-assoc"/>
</dbReference>
<evidence type="ECO:0000313" key="3">
    <source>
        <dbReference type="Proteomes" id="UP000320672"/>
    </source>
</evidence>
<dbReference type="SUPFAM" id="SSF54427">
    <property type="entry name" value="NTF2-like"/>
    <property type="match status" value="1"/>
</dbReference>
<dbReference type="Pfam" id="PF08332">
    <property type="entry name" value="CaMKII_AD"/>
    <property type="match status" value="1"/>
</dbReference>
<dbReference type="KEGG" id="rml:FF011L_06950"/>
<dbReference type="Proteomes" id="UP000320672">
    <property type="component" value="Chromosome"/>
</dbReference>
<dbReference type="Gene3D" id="3.10.450.50">
    <property type="match status" value="1"/>
</dbReference>
<dbReference type="RefSeq" id="WP_145350127.1">
    <property type="nucleotide sequence ID" value="NZ_CP036262.1"/>
</dbReference>
<keyword evidence="2" id="KW-0418">Kinase</keyword>
<protein>
    <submittedName>
        <fullName evidence="2">Calcium/calmodulin dependent protein kinase II Association</fullName>
    </submittedName>
</protein>
<reference evidence="2 3" key="1">
    <citation type="submission" date="2019-02" db="EMBL/GenBank/DDBJ databases">
        <title>Deep-cultivation of Planctomycetes and their phenomic and genomic characterization uncovers novel biology.</title>
        <authorList>
            <person name="Wiegand S."/>
            <person name="Jogler M."/>
            <person name="Boedeker C."/>
            <person name="Pinto D."/>
            <person name="Vollmers J."/>
            <person name="Rivas-Marin E."/>
            <person name="Kohn T."/>
            <person name="Peeters S.H."/>
            <person name="Heuer A."/>
            <person name="Rast P."/>
            <person name="Oberbeckmann S."/>
            <person name="Bunk B."/>
            <person name="Jeske O."/>
            <person name="Meyerdierks A."/>
            <person name="Storesund J.E."/>
            <person name="Kallscheuer N."/>
            <person name="Luecker S."/>
            <person name="Lage O.M."/>
            <person name="Pohl T."/>
            <person name="Merkel B.J."/>
            <person name="Hornburger P."/>
            <person name="Mueller R.-W."/>
            <person name="Bruemmer F."/>
            <person name="Labrenz M."/>
            <person name="Spormann A.M."/>
            <person name="Op den Camp H."/>
            <person name="Overmann J."/>
            <person name="Amann R."/>
            <person name="Jetten M.S.M."/>
            <person name="Mascher T."/>
            <person name="Medema M.H."/>
            <person name="Devos D.P."/>
            <person name="Kaster A.-K."/>
            <person name="Ovreas L."/>
            <person name="Rohde M."/>
            <person name="Galperin M.Y."/>
            <person name="Jogler C."/>
        </authorList>
    </citation>
    <scope>NUCLEOTIDE SEQUENCE [LARGE SCALE GENOMIC DNA]</scope>
    <source>
        <strain evidence="2 3">FF011L</strain>
    </source>
</reference>
<evidence type="ECO:0000313" key="2">
    <source>
        <dbReference type="EMBL" id="QDS91959.1"/>
    </source>
</evidence>
<sequence length="134" mass="14900">MPPVPSADSAAQDIIQRTQQLLDSVTGADWKTYQELCATDLTGFEPEANENLLEGMPFHKHFFDLADGSGTPDKVTTSLCSPHVRLIGDSAVIAYVRMTQRTTSDGNTSISSCKETRIWHQDENGWKHVHFHRG</sequence>
<feature type="domain" description="Calcium/calmodulin-dependent protein kinase II association-domain" evidence="1">
    <location>
        <begin position="11"/>
        <end position="133"/>
    </location>
</feature>
<gene>
    <name evidence="2" type="ORF">FF011L_06950</name>
</gene>
<keyword evidence="3" id="KW-1185">Reference proteome</keyword>
<evidence type="ECO:0000259" key="1">
    <source>
        <dbReference type="Pfam" id="PF08332"/>
    </source>
</evidence>
<organism evidence="2 3">
    <name type="scientific">Roseimaritima multifibrata</name>
    <dbReference type="NCBI Taxonomy" id="1930274"/>
    <lineage>
        <taxon>Bacteria</taxon>
        <taxon>Pseudomonadati</taxon>
        <taxon>Planctomycetota</taxon>
        <taxon>Planctomycetia</taxon>
        <taxon>Pirellulales</taxon>
        <taxon>Pirellulaceae</taxon>
        <taxon>Roseimaritima</taxon>
    </lineage>
</organism>
<dbReference type="GO" id="GO:0005516">
    <property type="term" value="F:calmodulin binding"/>
    <property type="evidence" value="ECO:0007669"/>
    <property type="project" value="InterPro"/>
</dbReference>
<name>A0A517MAQ1_9BACT</name>
<accession>A0A517MAQ1</accession>